<comment type="subcellular location">
    <subcellularLocation>
        <location evidence="7">Cytoplasm</location>
    </subcellularLocation>
</comment>
<feature type="binding site" evidence="7">
    <location>
        <position position="165"/>
    </location>
    <ligand>
        <name>4-imidazolone-5-propanoate</name>
        <dbReference type="ChEBI" id="CHEBI:77893"/>
    </ligand>
</feature>
<feature type="binding site" evidence="7">
    <location>
        <position position="304"/>
    </location>
    <ligand>
        <name>N-formimidoyl-L-glutamate</name>
        <dbReference type="ChEBI" id="CHEBI:58928"/>
    </ligand>
</feature>
<feature type="binding site" evidence="7">
    <location>
        <position position="302"/>
    </location>
    <ligand>
        <name>Fe(3+)</name>
        <dbReference type="ChEBI" id="CHEBI:29034"/>
    </ligand>
</feature>
<feature type="binding site" evidence="7">
    <location>
        <position position="138"/>
    </location>
    <ligand>
        <name>N-formimidoyl-L-glutamate</name>
        <dbReference type="ChEBI" id="CHEBI:58928"/>
    </ligand>
</feature>
<proteinExistence type="inferred from homology"/>
<evidence type="ECO:0000313" key="10">
    <source>
        <dbReference type="Proteomes" id="UP001181313"/>
    </source>
</evidence>
<comment type="caution">
    <text evidence="9">The sequence shown here is derived from an EMBL/GenBank/DDBJ whole genome shotgun (WGS) entry which is preliminary data.</text>
</comment>
<evidence type="ECO:0000256" key="2">
    <source>
        <dbReference type="ARBA" id="ARBA00022723"/>
    </source>
</evidence>
<feature type="binding site" evidence="7">
    <location>
        <position position="307"/>
    </location>
    <ligand>
        <name>4-imidazolone-5-propanoate</name>
        <dbReference type="ChEBI" id="CHEBI:77893"/>
    </ligand>
</feature>
<dbReference type="Proteomes" id="UP001181313">
    <property type="component" value="Unassembled WGS sequence"/>
</dbReference>
<evidence type="ECO:0000256" key="6">
    <source>
        <dbReference type="ARBA" id="ARBA00023004"/>
    </source>
</evidence>
<feature type="binding site" evidence="7">
    <location>
        <position position="228"/>
    </location>
    <ligand>
        <name>Zn(2+)</name>
        <dbReference type="ChEBI" id="CHEBI:29105"/>
    </ligand>
</feature>
<feature type="binding site" evidence="7">
    <location>
        <position position="73"/>
    </location>
    <ligand>
        <name>Fe(3+)</name>
        <dbReference type="ChEBI" id="CHEBI:29034"/>
    </ligand>
</feature>
<keyword evidence="6 7" id="KW-0408">Iron</keyword>
<comment type="pathway">
    <text evidence="7">Amino-acid degradation; L-histidine degradation into L-glutamate; N-formimidoyl-L-glutamate from L-histidine: step 3/3.</text>
</comment>
<sequence length="400" mass="42019">MSATVITNIATLVTNDPSLRDTDPLGLVRDAAVVIEGDRVVWTGESSKAPATDNRVDAGGRAVLPGFVDSHSHLVFAGDRTEEFNARMSGRPYSAGGIRTTVAATRAAGDAELEANLTRHLAEALRQGTTTLETKSGYGLTVEDEARALRLAARHTDEVTYLGAHIVAPEFADDPAGYVALVTGDMLNACAPHARWIDVFCEKGAFDGDQARAVLTAGKAKGLHPRIHANQLSHGPGVQLAVELDAASADHCTHLTDADVDALANSSTVATLLPGAEFSTRAAWPDARRLLDAGATVALSTDCNPGSSFTSSVPFCVALAVRDMGMTPDEAVWAATAGGAAALRRTDVGRLVPGAYADLVLLDAPSHVHLAYRPGVPLVTGVWRRGVQEVREDAERPRNL</sequence>
<comment type="catalytic activity">
    <reaction evidence="7">
        <text>4-imidazolone-5-propanoate + H2O = N-formimidoyl-L-glutamate</text>
        <dbReference type="Rhea" id="RHEA:23660"/>
        <dbReference type="ChEBI" id="CHEBI:15377"/>
        <dbReference type="ChEBI" id="CHEBI:58928"/>
        <dbReference type="ChEBI" id="CHEBI:77893"/>
        <dbReference type="EC" id="3.5.2.7"/>
    </reaction>
</comment>
<dbReference type="SUPFAM" id="SSF51338">
    <property type="entry name" value="Composite domain of metallo-dependent hydrolases"/>
    <property type="match status" value="1"/>
</dbReference>
<dbReference type="Gene3D" id="2.30.40.10">
    <property type="entry name" value="Urease, subunit C, domain 1"/>
    <property type="match status" value="1"/>
</dbReference>
<keyword evidence="4 7" id="KW-0369">Histidine metabolism</keyword>
<feature type="binding site" evidence="7">
    <location>
        <position position="231"/>
    </location>
    <ligand>
        <name>4-imidazolone-5-propanoate</name>
        <dbReference type="ChEBI" id="CHEBI:77893"/>
    </ligand>
</feature>
<feature type="binding site" evidence="7">
    <location>
        <position position="73"/>
    </location>
    <ligand>
        <name>Zn(2+)</name>
        <dbReference type="ChEBI" id="CHEBI:29105"/>
    </ligand>
</feature>
<dbReference type="NCBIfam" id="TIGR01224">
    <property type="entry name" value="hutI"/>
    <property type="match status" value="1"/>
</dbReference>
<keyword evidence="5 7" id="KW-0862">Zinc</keyword>
<dbReference type="PANTHER" id="PTHR42752:SF1">
    <property type="entry name" value="IMIDAZOLONEPROPIONASE-RELATED"/>
    <property type="match status" value="1"/>
</dbReference>
<dbReference type="HAMAP" id="MF_00372">
    <property type="entry name" value="HutI"/>
    <property type="match status" value="1"/>
</dbReference>
<dbReference type="InterPro" id="IPR032466">
    <property type="entry name" value="Metal_Hydrolase"/>
</dbReference>
<evidence type="ECO:0000256" key="5">
    <source>
        <dbReference type="ARBA" id="ARBA00022833"/>
    </source>
</evidence>
<dbReference type="InterPro" id="IPR006680">
    <property type="entry name" value="Amidohydro-rel"/>
</dbReference>
<evidence type="ECO:0000256" key="3">
    <source>
        <dbReference type="ARBA" id="ARBA00022801"/>
    </source>
</evidence>
<feature type="binding site" evidence="7">
    <location>
        <position position="71"/>
    </location>
    <ligand>
        <name>Fe(3+)</name>
        <dbReference type="ChEBI" id="CHEBI:29034"/>
    </ligand>
</feature>
<reference evidence="9" key="1">
    <citation type="submission" date="2024-05" db="EMBL/GenBank/DDBJ databases">
        <title>30 novel species of actinomycetes from the DSMZ collection.</title>
        <authorList>
            <person name="Nouioui I."/>
        </authorList>
    </citation>
    <scope>NUCLEOTIDE SEQUENCE</scope>
    <source>
        <strain evidence="9">DSM 41972</strain>
    </source>
</reference>
<evidence type="ECO:0000313" key="9">
    <source>
        <dbReference type="EMBL" id="MDT3727591.1"/>
    </source>
</evidence>
<feature type="binding site" evidence="7">
    <location>
        <position position="80"/>
    </location>
    <ligand>
        <name>4-imidazolone-5-propanoate</name>
        <dbReference type="ChEBI" id="CHEBI:77893"/>
    </ligand>
</feature>
<dbReference type="InterPro" id="IPR011059">
    <property type="entry name" value="Metal-dep_hydrolase_composite"/>
</dbReference>
<keyword evidence="2 7" id="KW-0479">Metal-binding</keyword>
<keyword evidence="10" id="KW-1185">Reference proteome</keyword>
<evidence type="ECO:0000256" key="1">
    <source>
        <dbReference type="ARBA" id="ARBA00012864"/>
    </source>
</evidence>
<feature type="binding site" evidence="7">
    <location>
        <position position="306"/>
    </location>
    <ligand>
        <name>N-formimidoyl-L-glutamate</name>
        <dbReference type="ChEBI" id="CHEBI:58928"/>
    </ligand>
</feature>
<evidence type="ECO:0000259" key="8">
    <source>
        <dbReference type="Pfam" id="PF01979"/>
    </source>
</evidence>
<gene>
    <name evidence="7 9" type="primary">hutI</name>
    <name evidence="9" type="ORF">ROS62_22995</name>
</gene>
<feature type="domain" description="Amidohydrolase-related" evidence="8">
    <location>
        <begin position="63"/>
        <end position="384"/>
    </location>
</feature>
<feature type="binding site" evidence="7">
    <location>
        <position position="228"/>
    </location>
    <ligand>
        <name>Fe(3+)</name>
        <dbReference type="ChEBI" id="CHEBI:29034"/>
    </ligand>
</feature>
<feature type="binding site" evidence="7">
    <location>
        <position position="302"/>
    </location>
    <ligand>
        <name>Zn(2+)</name>
        <dbReference type="ChEBI" id="CHEBI:29105"/>
    </ligand>
</feature>
<comment type="cofactor">
    <cofactor evidence="7">
        <name>Zn(2+)</name>
        <dbReference type="ChEBI" id="CHEBI:29105"/>
    </cofactor>
    <cofactor evidence="7">
        <name>Fe(3+)</name>
        <dbReference type="ChEBI" id="CHEBI:29034"/>
    </cofactor>
    <text evidence="7">Binds 1 zinc or iron ion per subunit.</text>
</comment>
<dbReference type="GO" id="GO:0050480">
    <property type="term" value="F:imidazolonepropionase activity"/>
    <property type="evidence" value="ECO:0007669"/>
    <property type="project" value="UniProtKB-EC"/>
</dbReference>
<protein>
    <recommendedName>
        <fullName evidence="1 7">Imidazolonepropionase</fullName>
        <ecNumber evidence="1 7">3.5.2.7</ecNumber>
    </recommendedName>
    <alternativeName>
        <fullName evidence="7">Imidazolone-5-propionate hydrolase</fullName>
    </alternativeName>
</protein>
<dbReference type="CDD" id="cd01296">
    <property type="entry name" value="Imidazolone-5PH"/>
    <property type="match status" value="1"/>
</dbReference>
<dbReference type="Gene3D" id="3.20.20.140">
    <property type="entry name" value="Metal-dependent hydrolases"/>
    <property type="match status" value="1"/>
</dbReference>
<dbReference type="SUPFAM" id="SSF51556">
    <property type="entry name" value="Metallo-dependent hydrolases"/>
    <property type="match status" value="1"/>
</dbReference>
<evidence type="ECO:0000256" key="4">
    <source>
        <dbReference type="ARBA" id="ARBA00022808"/>
    </source>
</evidence>
<keyword evidence="7" id="KW-0963">Cytoplasm</keyword>
<dbReference type="EMBL" id="JAVSGH010000032">
    <property type="protein sequence ID" value="MDT3727591.1"/>
    <property type="molecule type" value="Genomic_DNA"/>
</dbReference>
<comment type="similarity">
    <text evidence="7">Belongs to the metallo-dependent hydrolases superfamily. HutI family.</text>
</comment>
<evidence type="ECO:0000256" key="7">
    <source>
        <dbReference type="HAMAP-Rule" id="MF_00372"/>
    </source>
</evidence>
<dbReference type="PANTHER" id="PTHR42752">
    <property type="entry name" value="IMIDAZOLONEPROPIONASE"/>
    <property type="match status" value="1"/>
</dbReference>
<dbReference type="EC" id="3.5.2.7" evidence="1 7"/>
<comment type="function">
    <text evidence="7">Catalyzes the hydrolytic cleavage of the carbon-nitrogen bond in imidazolone-5-propanoate to yield N-formimidoyl-L-glutamate. It is the third step in the universal histidine degradation pathway.</text>
</comment>
<organism evidence="9 10">
    <name type="scientific">Streptomyces althioticus subsp. attaecolombicae</name>
    <dbReference type="NCBI Taxonomy" id="3075534"/>
    <lineage>
        <taxon>Bacteria</taxon>
        <taxon>Bacillati</taxon>
        <taxon>Actinomycetota</taxon>
        <taxon>Actinomycetes</taxon>
        <taxon>Kitasatosporales</taxon>
        <taxon>Streptomycetaceae</taxon>
        <taxon>Streptomyces</taxon>
        <taxon>Streptomyces althioticus group</taxon>
    </lineage>
</organism>
<accession>A0ABU3I3R5</accession>
<dbReference type="RefSeq" id="WP_093553675.1">
    <property type="nucleotide sequence ID" value="NZ_JAVSGH010000032.1"/>
</dbReference>
<keyword evidence="3 7" id="KW-0378">Hydrolase</keyword>
<feature type="binding site" evidence="7">
    <location>
        <position position="71"/>
    </location>
    <ligand>
        <name>Zn(2+)</name>
        <dbReference type="ChEBI" id="CHEBI:29105"/>
    </ligand>
</feature>
<dbReference type="InterPro" id="IPR005920">
    <property type="entry name" value="HutI"/>
</dbReference>
<feature type="binding site" evidence="7">
    <location>
        <position position="138"/>
    </location>
    <ligand>
        <name>4-imidazolone-5-propanoate</name>
        <dbReference type="ChEBI" id="CHEBI:77893"/>
    </ligand>
</feature>
<dbReference type="Pfam" id="PF01979">
    <property type="entry name" value="Amidohydro_1"/>
    <property type="match status" value="1"/>
</dbReference>
<name>A0ABU3I3R5_9ACTN</name>